<feature type="domain" description="HTH luxR-type" evidence="4">
    <location>
        <begin position="917"/>
        <end position="982"/>
    </location>
</feature>
<keyword evidence="1" id="KW-0547">Nucleotide-binding</keyword>
<accession>A0ABV8M0K4</accession>
<dbReference type="SMART" id="SM00421">
    <property type="entry name" value="HTH_LUXR"/>
    <property type="match status" value="1"/>
</dbReference>
<evidence type="ECO:0000313" key="6">
    <source>
        <dbReference type="Proteomes" id="UP001595816"/>
    </source>
</evidence>
<gene>
    <name evidence="5" type="ORF">ACFOZ4_36395</name>
</gene>
<dbReference type="Pfam" id="PF13191">
    <property type="entry name" value="AAA_16"/>
    <property type="match status" value="1"/>
</dbReference>
<dbReference type="InterPro" id="IPR036388">
    <property type="entry name" value="WH-like_DNA-bd_sf"/>
</dbReference>
<dbReference type="InterPro" id="IPR000792">
    <property type="entry name" value="Tscrpt_reg_LuxR_C"/>
</dbReference>
<evidence type="ECO:0000256" key="3">
    <source>
        <dbReference type="SAM" id="MobiDB-lite"/>
    </source>
</evidence>
<keyword evidence="2" id="KW-0067">ATP-binding</keyword>
<dbReference type="InterPro" id="IPR011990">
    <property type="entry name" value="TPR-like_helical_dom_sf"/>
</dbReference>
<evidence type="ECO:0000256" key="2">
    <source>
        <dbReference type="ARBA" id="ARBA00022840"/>
    </source>
</evidence>
<dbReference type="InterPro" id="IPR016032">
    <property type="entry name" value="Sig_transdc_resp-reg_C-effctor"/>
</dbReference>
<dbReference type="InterPro" id="IPR027417">
    <property type="entry name" value="P-loop_NTPase"/>
</dbReference>
<feature type="compositionally biased region" description="Low complexity" evidence="3">
    <location>
        <begin position="891"/>
        <end position="903"/>
    </location>
</feature>
<dbReference type="SUPFAM" id="SSF46894">
    <property type="entry name" value="C-terminal effector domain of the bipartite response regulators"/>
    <property type="match status" value="1"/>
</dbReference>
<dbReference type="Proteomes" id="UP001595816">
    <property type="component" value="Unassembled WGS sequence"/>
</dbReference>
<comment type="caution">
    <text evidence="5">The sequence shown here is derived from an EMBL/GenBank/DDBJ whole genome shotgun (WGS) entry which is preliminary data.</text>
</comment>
<dbReference type="Gene3D" id="1.10.10.10">
    <property type="entry name" value="Winged helix-like DNA-binding domain superfamily/Winged helix DNA-binding domain"/>
    <property type="match status" value="1"/>
</dbReference>
<feature type="region of interest" description="Disordered" evidence="3">
    <location>
        <begin position="880"/>
        <end position="924"/>
    </location>
</feature>
<dbReference type="EMBL" id="JBHSAY010000029">
    <property type="protein sequence ID" value="MFC4136119.1"/>
    <property type="molecule type" value="Genomic_DNA"/>
</dbReference>
<name>A0ABV8M0K4_9ACTN</name>
<dbReference type="CDD" id="cd06170">
    <property type="entry name" value="LuxR_C_like"/>
    <property type="match status" value="1"/>
</dbReference>
<dbReference type="PANTHER" id="PTHR16305">
    <property type="entry name" value="TESTICULAR SOLUBLE ADENYLYL CYCLASE"/>
    <property type="match status" value="1"/>
</dbReference>
<sequence>MAGSHPIAAPRLVGRDRELAALQAFIYGDAPRGEASGGSGVALVEGEAGVGKSRLIRAALMAYGPEEEHRPDAPYRQDGPRVLHAVCPPFREPLTLGTIVDALRQAVDTPEGLALTPLAGALRPVFPEWTDHLPPAPEPVADPSAARHRMLRALAELLAALGVRVLVVEDVHWADPATLEFLVFLAARPVAEVALVVSYRPEDVPADSLLRRLSARATLRLELAPLNVADTARLISSMLGGEPISHRFASFVHERTEGVPLSVEEAVRLMHARSDLVRRDGRWVRRRLTGIAVSATVRDAVGERVDRLDPQARQLLYAAAVLSAPATEVVLTQVAGLSEEAALDATLAALDSGLLVADERGRLAYRHELAARAVHDAIAIPWRRRAHARAAQLLESVEPQPLLRLARHHREAGDIASWCQYAERAAARTLAAGDEDGAVGLLLDLLLHAELEVPVVLRLARMIPLSSVADPARYRELARVLQKGEDADAAGDRAEALALSGEVLFYLQEYDAGRAALEAAMPGLADRPAEAARAMMLLARPRGRGVPADAHRRWLERAAPLTHALAPPDRLRLVIASVTARLTLGDPVGWAAAAEIPDAPATPDLASLVTAGQLNLGHAALTWGRYADARARLDRARTLAEQHEHLLLHDMIVTTRAHVDWFTGEDWAGLLPRVVALAGDPALQPLTRSEATVVIGQLTAATGDPVAARAQFAVAIELAEQAGAVDHLVEPMAATARLLLRAGEVEEAVRISGEAAEMIEDKGLWLWAAELLPVRLDALLAAGRSADAERLLGEYAAGIPDDAPAQAAALRLGEAILRPDPDAFAAAADAYATAGRPYDALLARERQALCLLADESRPGDRPAGSALLTEVAEGLRALGATSDAARPSEVAPTPAAKTPAAKTSAGETPAEPRRRGRPGYGDRLSPREVEVVRLVAAGQTNPQIAEALTLSVKTIGGHIESAMRKLRVSSRTALAVAAVEQDLLGPA</sequence>
<dbReference type="SUPFAM" id="SSF48452">
    <property type="entry name" value="TPR-like"/>
    <property type="match status" value="1"/>
</dbReference>
<organism evidence="5 6">
    <name type="scientific">Hamadaea flava</name>
    <dbReference type="NCBI Taxonomy" id="1742688"/>
    <lineage>
        <taxon>Bacteria</taxon>
        <taxon>Bacillati</taxon>
        <taxon>Actinomycetota</taxon>
        <taxon>Actinomycetes</taxon>
        <taxon>Micromonosporales</taxon>
        <taxon>Micromonosporaceae</taxon>
        <taxon>Hamadaea</taxon>
    </lineage>
</organism>
<proteinExistence type="predicted"/>
<dbReference type="SUPFAM" id="SSF52540">
    <property type="entry name" value="P-loop containing nucleoside triphosphate hydrolases"/>
    <property type="match status" value="1"/>
</dbReference>
<dbReference type="Gene3D" id="1.25.40.10">
    <property type="entry name" value="Tetratricopeptide repeat domain"/>
    <property type="match status" value="1"/>
</dbReference>
<dbReference type="Pfam" id="PF00196">
    <property type="entry name" value="GerE"/>
    <property type="match status" value="1"/>
</dbReference>
<dbReference type="InterPro" id="IPR041664">
    <property type="entry name" value="AAA_16"/>
</dbReference>
<dbReference type="PANTHER" id="PTHR16305:SF35">
    <property type="entry name" value="TRANSCRIPTIONAL ACTIVATOR DOMAIN"/>
    <property type="match status" value="1"/>
</dbReference>
<dbReference type="RefSeq" id="WP_253751579.1">
    <property type="nucleotide sequence ID" value="NZ_JAMZDZ010000001.1"/>
</dbReference>
<protein>
    <submittedName>
        <fullName evidence="5">Helix-turn-helix transcriptional regulator</fullName>
    </submittedName>
</protein>
<dbReference type="PRINTS" id="PR00038">
    <property type="entry name" value="HTHLUXR"/>
</dbReference>
<keyword evidence="6" id="KW-1185">Reference proteome</keyword>
<evidence type="ECO:0000259" key="4">
    <source>
        <dbReference type="PROSITE" id="PS50043"/>
    </source>
</evidence>
<evidence type="ECO:0000313" key="5">
    <source>
        <dbReference type="EMBL" id="MFC4136119.1"/>
    </source>
</evidence>
<reference evidence="6" key="1">
    <citation type="journal article" date="2019" name="Int. J. Syst. Evol. Microbiol.">
        <title>The Global Catalogue of Microorganisms (GCM) 10K type strain sequencing project: providing services to taxonomists for standard genome sequencing and annotation.</title>
        <authorList>
            <consortium name="The Broad Institute Genomics Platform"/>
            <consortium name="The Broad Institute Genome Sequencing Center for Infectious Disease"/>
            <person name="Wu L."/>
            <person name="Ma J."/>
        </authorList>
    </citation>
    <scope>NUCLEOTIDE SEQUENCE [LARGE SCALE GENOMIC DNA]</scope>
    <source>
        <strain evidence="6">CGMCC 4.7289</strain>
    </source>
</reference>
<dbReference type="PROSITE" id="PS50043">
    <property type="entry name" value="HTH_LUXR_2"/>
    <property type="match status" value="1"/>
</dbReference>
<dbReference type="PROSITE" id="PS00622">
    <property type="entry name" value="HTH_LUXR_1"/>
    <property type="match status" value="1"/>
</dbReference>
<evidence type="ECO:0000256" key="1">
    <source>
        <dbReference type="ARBA" id="ARBA00022741"/>
    </source>
</evidence>